<evidence type="ECO:0000256" key="1">
    <source>
        <dbReference type="SAM" id="Phobius"/>
    </source>
</evidence>
<keyword evidence="1" id="KW-0472">Membrane</keyword>
<protein>
    <submittedName>
        <fullName evidence="2">Uncharacterized protein</fullName>
    </submittedName>
</protein>
<dbReference type="AlphaFoldDB" id="A0A1H9W1G4"/>
<name>A0A1H9W1G4_9BACI</name>
<gene>
    <name evidence="2" type="ORF">SAMN04487944_13213</name>
</gene>
<dbReference type="STRING" id="531814.SAMN04487944_13213"/>
<reference evidence="2 3" key="1">
    <citation type="submission" date="2016-10" db="EMBL/GenBank/DDBJ databases">
        <authorList>
            <person name="de Groot N.N."/>
        </authorList>
    </citation>
    <scope>NUCLEOTIDE SEQUENCE [LARGE SCALE GENOMIC DNA]</scope>
    <source>
        <strain evidence="2 3">CGMCC 1.7727</strain>
    </source>
</reference>
<sequence>MDLLADNKRYALASLITAIVIGFIDWYVTGNIYDREYFLLLSL</sequence>
<dbReference type="RefSeq" id="WP_281243089.1">
    <property type="nucleotide sequence ID" value="NZ_FOGL01000032.1"/>
</dbReference>
<evidence type="ECO:0000313" key="2">
    <source>
        <dbReference type="EMBL" id="SES27725.1"/>
    </source>
</evidence>
<organism evidence="2 3">
    <name type="scientific">Gracilibacillus ureilyticus</name>
    <dbReference type="NCBI Taxonomy" id="531814"/>
    <lineage>
        <taxon>Bacteria</taxon>
        <taxon>Bacillati</taxon>
        <taxon>Bacillota</taxon>
        <taxon>Bacilli</taxon>
        <taxon>Bacillales</taxon>
        <taxon>Bacillaceae</taxon>
        <taxon>Gracilibacillus</taxon>
    </lineage>
</organism>
<evidence type="ECO:0000313" key="3">
    <source>
        <dbReference type="Proteomes" id="UP000199687"/>
    </source>
</evidence>
<keyword evidence="1" id="KW-1133">Transmembrane helix</keyword>
<dbReference type="EMBL" id="FOGL01000032">
    <property type="protein sequence ID" value="SES27725.1"/>
    <property type="molecule type" value="Genomic_DNA"/>
</dbReference>
<proteinExistence type="predicted"/>
<dbReference type="Proteomes" id="UP000199687">
    <property type="component" value="Unassembled WGS sequence"/>
</dbReference>
<accession>A0A1H9W1G4</accession>
<keyword evidence="1" id="KW-0812">Transmembrane</keyword>
<feature type="transmembrane region" description="Helical" evidence="1">
    <location>
        <begin position="12"/>
        <end position="33"/>
    </location>
</feature>
<keyword evidence="3" id="KW-1185">Reference proteome</keyword>